<dbReference type="InterPro" id="IPR001638">
    <property type="entry name" value="Solute-binding_3/MltF_N"/>
</dbReference>
<dbReference type="Proteomes" id="UP000587070">
    <property type="component" value="Unassembled WGS sequence"/>
</dbReference>
<protein>
    <recommendedName>
        <fullName evidence="13">Virulence sensor protein BvgS</fullName>
        <ecNumber evidence="3">2.7.13.3</ecNumber>
    </recommendedName>
</protein>
<dbReference type="InterPro" id="IPR008207">
    <property type="entry name" value="Sig_transdc_His_kin_Hpt_dom"/>
</dbReference>
<feature type="domain" description="Response regulatory" evidence="20">
    <location>
        <begin position="1247"/>
        <end position="1363"/>
    </location>
</feature>
<keyword evidence="8" id="KW-0067">ATP-binding</keyword>
<dbReference type="InterPro" id="IPR000700">
    <property type="entry name" value="PAS-assoc_C"/>
</dbReference>
<dbReference type="Gene3D" id="1.10.287.130">
    <property type="match status" value="1"/>
</dbReference>
<keyword evidence="25" id="KW-1185">Reference proteome</keyword>
<sequence>MRARQTIRPCVISLLAALSWLVCAQLALAQPAQKTLRVVGDENYPPYLFLNADGKEEGFLVDVWKLWEAKTGIRVELKALKWELAQRTLLDGGADVIENIFATPGRAPYYEFSRPYADLPVAIYRDVSISGVTSLNALRGFKVGVMEGDACIETLKAAGISSLVFYGNYTRLIQGAMAQDVKVFCLDEYPANFYLYQQQANRQFAKAFELGKGQFHRAVRKGDVDTLRLVEQGMAAISDAEIESLREKWLRTPTDYQRYYEYAGIAVAVLVAAAALLALWIFTLRRTVAERVADIRRAEDALLEREEQLRSVGNNLPGGFVYQYELSDSGAGFRYISAGVVGLLELTPEAVLADPACLFACVEPEAVAGLAEAEQRSAQELTDFSAILPIRVPSGKRKWLHVQSRPRRLAAGGVVWDGVALDASERMEVQNRLAESESRFRRLFEDTRQPILIYEGECFVAANRAALDTLRLDGLEQFLGQSPADISPEFQPDGQRSAEKVRQVVEVAYAKGSNEFEWEHVRADGEPFTVWVLVTPIRMGGKDVLHVVWRDITGQKKTEQELADYRRTLEQRVEERTAELEAATARLNESNTRLQAIFDGASAGIMLTRERRIEQCNRRLEQMFGYDCGGLDGQFTRVLFAGDRSWEEVGAELYAALAAGEAYVKEQQSRCRDGSMLWVRVSARSLVAGDPGQGVIGMLEDITAARESAEALRKATDELQAVFDAATVGVMLSRNRVIQRCNRTMETLFGYAPDELLGRNTRIFYPDEQSYAEISERLLAGVSEHGYFREESQLVRKDGSRFWCRKMVQAVDRLDPDKGLAGTFEDITVERQALDEIVKARRLAEDAAKTKSDFLATMSHEIRTPMNSVIGMTHLALKAAPPAKVRDYLCKIESSSQMLLGVINDILDISKLEAHGMTLEQIDFDLEKLLDDVAGLFSEKTASRGVELIIDVDSRLPLLFVGDALRLRQVLVNLTGNAVKFTERGQISLNVLPQELSADSVLLRFEVCDTGIGIRPEQRKKLFQAFQQADTSVTRKYGGTGLGLAIAERLVQLMGGTIGFDSTPDVGSRFWFSVRLDVSKAPEKVQRRLLQPDLCGLRVLVVDDNDMARQAIGEMVRSLGVDTELVDSGAAALQEIDLADAAGKPYALILLDWQMPGGDGVAVAREIQRRQLHSPPVVLMVTAFDRARVMHAAAQVGIRDVLVKPVTPSALFDALTAQLGGERGAAAALVPSKASPLVVIEELAGARALLVEDNELNREVATEFLSELGLHVDYAENGEVALHKLQQQAYDVVLMDLQMPVMDGITAAREIRKLPLLRDLPILAMTANAMPGDRAICLEAGMNEHIAKPIDPADLVDKLRKWVKPAQPGGKAEATHAPAASPEVDAMAALLRIEGLDVRQGVHNALGRESLYLRLLAHYCAGQYAAAESVEQALQAGRIDDAQRVAHTLKSVSAQIGATRISDLAGHLESLLRQNSSETAIRAPLEEIARILPGLIGAISSRLPQMPAQPAAQALAPQSWQDLREKLSAALIDGDFSSLQLFDDNAGPLRAALGIRYAEAAAAVSDFRFAEALAIIDSADPRFS</sequence>
<evidence type="ECO:0000256" key="5">
    <source>
        <dbReference type="ARBA" id="ARBA00022553"/>
    </source>
</evidence>
<dbReference type="EC" id="2.7.13.3" evidence="3"/>
<feature type="modified residue" description="4-aspartylphosphate" evidence="15">
    <location>
        <position position="1296"/>
    </location>
</feature>
<dbReference type="SMART" id="SM00388">
    <property type="entry name" value="HisKA"/>
    <property type="match status" value="1"/>
</dbReference>
<dbReference type="SUPFAM" id="SSF55874">
    <property type="entry name" value="ATPase domain of HSP90 chaperone/DNA topoisomerase II/histidine kinase"/>
    <property type="match status" value="1"/>
</dbReference>
<dbReference type="InterPro" id="IPR003661">
    <property type="entry name" value="HisK_dim/P_dom"/>
</dbReference>
<feature type="domain" description="PAS" evidence="21">
    <location>
        <begin position="742"/>
        <end position="770"/>
    </location>
</feature>
<gene>
    <name evidence="24" type="ORF">GGD90_000579</name>
</gene>
<dbReference type="InterPro" id="IPR011006">
    <property type="entry name" value="CheY-like_superfamily"/>
</dbReference>
<dbReference type="SMART" id="SM00086">
    <property type="entry name" value="PAC"/>
    <property type="match status" value="4"/>
</dbReference>
<dbReference type="InterPro" id="IPR036890">
    <property type="entry name" value="HATPase_C_sf"/>
</dbReference>
<keyword evidence="18" id="KW-0732">Signal</keyword>
<dbReference type="SMART" id="SM00062">
    <property type="entry name" value="PBPb"/>
    <property type="match status" value="1"/>
</dbReference>
<dbReference type="SUPFAM" id="SSF47384">
    <property type="entry name" value="Homodimeric domain of signal transducing histidine kinase"/>
    <property type="match status" value="1"/>
</dbReference>
<dbReference type="GO" id="GO:0006355">
    <property type="term" value="P:regulation of DNA-templated transcription"/>
    <property type="evidence" value="ECO:0007669"/>
    <property type="project" value="InterPro"/>
</dbReference>
<evidence type="ECO:0000256" key="12">
    <source>
        <dbReference type="ARBA" id="ARBA00058004"/>
    </source>
</evidence>
<dbReference type="GO" id="GO:0000155">
    <property type="term" value="F:phosphorelay sensor kinase activity"/>
    <property type="evidence" value="ECO:0007669"/>
    <property type="project" value="InterPro"/>
</dbReference>
<dbReference type="Pfam" id="PF13426">
    <property type="entry name" value="PAS_9"/>
    <property type="match status" value="1"/>
</dbReference>
<comment type="function">
    <text evidence="12">Member of the two-component regulatory system BvgS/BvgA. Phosphorylates BvgA via a four-step phosphorelay in response to environmental signals.</text>
</comment>
<feature type="transmembrane region" description="Helical" evidence="17">
    <location>
        <begin position="262"/>
        <end position="282"/>
    </location>
</feature>
<feature type="modified residue" description="4-aspartylphosphate" evidence="15">
    <location>
        <position position="1152"/>
    </location>
</feature>
<dbReference type="Pfam" id="PF02518">
    <property type="entry name" value="HATPase_c"/>
    <property type="match status" value="1"/>
</dbReference>
<dbReference type="PROSITE" id="PS50110">
    <property type="entry name" value="RESPONSE_REGULATORY"/>
    <property type="match status" value="2"/>
</dbReference>
<dbReference type="SUPFAM" id="SSF55785">
    <property type="entry name" value="PYP-like sensor domain (PAS domain)"/>
    <property type="match status" value="4"/>
</dbReference>
<dbReference type="SUPFAM" id="SSF52172">
    <property type="entry name" value="CheY-like"/>
    <property type="match status" value="2"/>
</dbReference>
<dbReference type="InterPro" id="IPR004358">
    <property type="entry name" value="Sig_transdc_His_kin-like_C"/>
</dbReference>
<keyword evidence="16" id="KW-0175">Coiled coil</keyword>
<dbReference type="Pfam" id="PF13188">
    <property type="entry name" value="PAS_8"/>
    <property type="match status" value="1"/>
</dbReference>
<dbReference type="GO" id="GO:0005524">
    <property type="term" value="F:ATP binding"/>
    <property type="evidence" value="ECO:0007669"/>
    <property type="project" value="UniProtKB-KW"/>
</dbReference>
<dbReference type="Pfam" id="PF00989">
    <property type="entry name" value="PAS"/>
    <property type="match status" value="1"/>
</dbReference>
<keyword evidence="5 15" id="KW-0597">Phosphoprotein</keyword>
<dbReference type="SMART" id="SM00387">
    <property type="entry name" value="HATPase_c"/>
    <property type="match status" value="1"/>
</dbReference>
<evidence type="ECO:0000313" key="25">
    <source>
        <dbReference type="Proteomes" id="UP000587070"/>
    </source>
</evidence>
<name>A0A840GCA5_RHOTE</name>
<dbReference type="GO" id="GO:0005886">
    <property type="term" value="C:plasma membrane"/>
    <property type="evidence" value="ECO:0007669"/>
    <property type="project" value="UniProtKB-SubCell"/>
</dbReference>
<dbReference type="SUPFAM" id="SSF53850">
    <property type="entry name" value="Periplasmic binding protein-like II"/>
    <property type="match status" value="1"/>
</dbReference>
<evidence type="ECO:0000256" key="3">
    <source>
        <dbReference type="ARBA" id="ARBA00012438"/>
    </source>
</evidence>
<feature type="domain" description="PAC" evidence="22">
    <location>
        <begin position="788"/>
        <end position="839"/>
    </location>
</feature>
<comment type="caution">
    <text evidence="24">The sequence shown here is derived from an EMBL/GenBank/DDBJ whole genome shotgun (WGS) entry which is preliminary data.</text>
</comment>
<evidence type="ECO:0000259" key="22">
    <source>
        <dbReference type="PROSITE" id="PS50113"/>
    </source>
</evidence>
<feature type="domain" description="Response regulatory" evidence="20">
    <location>
        <begin position="1098"/>
        <end position="1219"/>
    </location>
</feature>
<dbReference type="Pfam" id="PF01627">
    <property type="entry name" value="Hpt"/>
    <property type="match status" value="1"/>
</dbReference>
<dbReference type="CDD" id="cd17546">
    <property type="entry name" value="REC_hyHK_CKI1_RcsC-like"/>
    <property type="match status" value="2"/>
</dbReference>
<dbReference type="OrthoDB" id="5290456at2"/>
<dbReference type="InterPro" id="IPR036641">
    <property type="entry name" value="HPT_dom_sf"/>
</dbReference>
<accession>A0A840GCA5</accession>
<dbReference type="SMART" id="SM00448">
    <property type="entry name" value="REC"/>
    <property type="match status" value="2"/>
</dbReference>
<feature type="coiled-coil region" evidence="16">
    <location>
        <begin position="555"/>
        <end position="593"/>
    </location>
</feature>
<evidence type="ECO:0000256" key="16">
    <source>
        <dbReference type="SAM" id="Coils"/>
    </source>
</evidence>
<evidence type="ECO:0000259" key="20">
    <source>
        <dbReference type="PROSITE" id="PS50110"/>
    </source>
</evidence>
<feature type="signal peptide" evidence="18">
    <location>
        <begin position="1"/>
        <end position="29"/>
    </location>
</feature>
<feature type="domain" description="PAC" evidence="22">
    <location>
        <begin position="514"/>
        <end position="564"/>
    </location>
</feature>
<dbReference type="Gene3D" id="3.30.565.10">
    <property type="entry name" value="Histidine kinase-like ATPase, C-terminal domain"/>
    <property type="match status" value="1"/>
</dbReference>
<feature type="domain" description="PAC" evidence="22">
    <location>
        <begin position="663"/>
        <end position="714"/>
    </location>
</feature>
<dbReference type="InterPro" id="IPR013767">
    <property type="entry name" value="PAS_fold"/>
</dbReference>
<evidence type="ECO:0000259" key="21">
    <source>
        <dbReference type="PROSITE" id="PS50112"/>
    </source>
</evidence>
<dbReference type="CDD" id="cd00130">
    <property type="entry name" value="PAS"/>
    <property type="match status" value="2"/>
</dbReference>
<evidence type="ECO:0000256" key="1">
    <source>
        <dbReference type="ARBA" id="ARBA00000085"/>
    </source>
</evidence>
<keyword evidence="6 17" id="KW-0812">Transmembrane</keyword>
<evidence type="ECO:0000256" key="10">
    <source>
        <dbReference type="ARBA" id="ARBA00023012"/>
    </source>
</evidence>
<reference evidence="24 25" key="1">
    <citation type="submission" date="2020-08" db="EMBL/GenBank/DDBJ databases">
        <title>Genome sequencing of Purple Non-Sulfur Bacteria from various extreme environments.</title>
        <authorList>
            <person name="Mayer M."/>
        </authorList>
    </citation>
    <scope>NUCLEOTIDE SEQUENCE [LARGE SCALE GENOMIC DNA]</scope>
    <source>
        <strain evidence="24 25">2761</strain>
    </source>
</reference>
<dbReference type="Pfam" id="PF00072">
    <property type="entry name" value="Response_reg"/>
    <property type="match status" value="2"/>
</dbReference>
<dbReference type="SMART" id="SM00091">
    <property type="entry name" value="PAS"/>
    <property type="match status" value="4"/>
</dbReference>
<dbReference type="PROSITE" id="PS50894">
    <property type="entry name" value="HPT"/>
    <property type="match status" value="1"/>
</dbReference>
<dbReference type="InterPro" id="IPR000014">
    <property type="entry name" value="PAS"/>
</dbReference>
<evidence type="ECO:0000259" key="23">
    <source>
        <dbReference type="PROSITE" id="PS50894"/>
    </source>
</evidence>
<evidence type="ECO:0000256" key="18">
    <source>
        <dbReference type="SAM" id="SignalP"/>
    </source>
</evidence>
<dbReference type="SUPFAM" id="SSF47226">
    <property type="entry name" value="Histidine-containing phosphotransfer domain, HPT domain"/>
    <property type="match status" value="1"/>
</dbReference>
<dbReference type="FunFam" id="3.30.565.10:FF:000010">
    <property type="entry name" value="Sensor histidine kinase RcsC"/>
    <property type="match status" value="1"/>
</dbReference>
<dbReference type="Pfam" id="PF00512">
    <property type="entry name" value="HisKA"/>
    <property type="match status" value="1"/>
</dbReference>
<dbReference type="Gene3D" id="3.40.190.10">
    <property type="entry name" value="Periplasmic binding protein-like II"/>
    <property type="match status" value="2"/>
</dbReference>
<dbReference type="RefSeq" id="WP_153115774.1">
    <property type="nucleotide sequence ID" value="NZ_JACIGE010000002.1"/>
</dbReference>
<dbReference type="SMART" id="SM00073">
    <property type="entry name" value="HPT"/>
    <property type="match status" value="1"/>
</dbReference>
<dbReference type="CDD" id="cd13706">
    <property type="entry name" value="PBP2_HisK_like_1"/>
    <property type="match status" value="1"/>
</dbReference>
<evidence type="ECO:0000256" key="14">
    <source>
        <dbReference type="PROSITE-ProRule" id="PRU00110"/>
    </source>
</evidence>
<dbReference type="PRINTS" id="PR00344">
    <property type="entry name" value="BCTRLSENSOR"/>
</dbReference>
<dbReference type="Pfam" id="PF00497">
    <property type="entry name" value="SBP_bac_3"/>
    <property type="match status" value="1"/>
</dbReference>
<dbReference type="CDD" id="cd00088">
    <property type="entry name" value="HPT"/>
    <property type="match status" value="1"/>
</dbReference>
<feature type="domain" description="HPt" evidence="23">
    <location>
        <begin position="1408"/>
        <end position="1506"/>
    </location>
</feature>
<evidence type="ECO:0000256" key="13">
    <source>
        <dbReference type="ARBA" id="ARBA00070152"/>
    </source>
</evidence>
<keyword evidence="10" id="KW-0902">Two-component regulatory system</keyword>
<comment type="subcellular location">
    <subcellularLocation>
        <location evidence="2">Cell membrane</location>
        <topology evidence="2">Multi-pass membrane protein</topology>
    </subcellularLocation>
</comment>
<keyword evidence="7" id="KW-0547">Nucleotide-binding</keyword>
<dbReference type="PROSITE" id="PS50113">
    <property type="entry name" value="PAC"/>
    <property type="match status" value="3"/>
</dbReference>
<dbReference type="PROSITE" id="PS50112">
    <property type="entry name" value="PAS"/>
    <property type="match status" value="1"/>
</dbReference>
<dbReference type="InterPro" id="IPR035965">
    <property type="entry name" value="PAS-like_dom_sf"/>
</dbReference>
<dbReference type="InterPro" id="IPR001789">
    <property type="entry name" value="Sig_transdc_resp-reg_receiver"/>
</dbReference>
<evidence type="ECO:0000256" key="4">
    <source>
        <dbReference type="ARBA" id="ARBA00022475"/>
    </source>
</evidence>
<evidence type="ECO:0000256" key="15">
    <source>
        <dbReference type="PROSITE-ProRule" id="PRU00169"/>
    </source>
</evidence>
<dbReference type="Gene3D" id="1.20.120.160">
    <property type="entry name" value="HPT domain"/>
    <property type="match status" value="1"/>
</dbReference>
<dbReference type="PANTHER" id="PTHR45339:SF1">
    <property type="entry name" value="HYBRID SIGNAL TRANSDUCTION HISTIDINE KINASE J"/>
    <property type="match status" value="1"/>
</dbReference>
<keyword evidence="11 17" id="KW-0472">Membrane</keyword>
<feature type="modified residue" description="Phosphohistidine" evidence="14">
    <location>
        <position position="1447"/>
    </location>
</feature>
<dbReference type="InterPro" id="IPR036097">
    <property type="entry name" value="HisK_dim/P_sf"/>
</dbReference>
<dbReference type="Gene3D" id="3.40.50.2300">
    <property type="match status" value="2"/>
</dbReference>
<feature type="domain" description="Histidine kinase" evidence="19">
    <location>
        <begin position="857"/>
        <end position="1078"/>
    </location>
</feature>
<evidence type="ECO:0000256" key="7">
    <source>
        <dbReference type="ARBA" id="ARBA00022741"/>
    </source>
</evidence>
<evidence type="ECO:0000256" key="8">
    <source>
        <dbReference type="ARBA" id="ARBA00022840"/>
    </source>
</evidence>
<evidence type="ECO:0000313" key="24">
    <source>
        <dbReference type="EMBL" id="MBB4246222.1"/>
    </source>
</evidence>
<proteinExistence type="predicted"/>
<dbReference type="PANTHER" id="PTHR45339">
    <property type="entry name" value="HYBRID SIGNAL TRANSDUCTION HISTIDINE KINASE J"/>
    <property type="match status" value="1"/>
</dbReference>
<dbReference type="InterPro" id="IPR001610">
    <property type="entry name" value="PAC"/>
</dbReference>
<evidence type="ECO:0000256" key="17">
    <source>
        <dbReference type="SAM" id="Phobius"/>
    </source>
</evidence>
<keyword evidence="9 17" id="KW-1133">Transmembrane helix</keyword>
<dbReference type="NCBIfam" id="TIGR00229">
    <property type="entry name" value="sensory_box"/>
    <property type="match status" value="3"/>
</dbReference>
<evidence type="ECO:0000256" key="2">
    <source>
        <dbReference type="ARBA" id="ARBA00004651"/>
    </source>
</evidence>
<dbReference type="InterPro" id="IPR005467">
    <property type="entry name" value="His_kinase_dom"/>
</dbReference>
<dbReference type="InterPro" id="IPR003594">
    <property type="entry name" value="HATPase_dom"/>
</dbReference>
<dbReference type="PROSITE" id="PS50109">
    <property type="entry name" value="HIS_KIN"/>
    <property type="match status" value="1"/>
</dbReference>
<evidence type="ECO:0000256" key="11">
    <source>
        <dbReference type="ARBA" id="ARBA00023136"/>
    </source>
</evidence>
<comment type="catalytic activity">
    <reaction evidence="1">
        <text>ATP + protein L-histidine = ADP + protein N-phospho-L-histidine.</text>
        <dbReference type="EC" id="2.7.13.3"/>
    </reaction>
</comment>
<dbReference type="CDD" id="cd00082">
    <property type="entry name" value="HisKA"/>
    <property type="match status" value="1"/>
</dbReference>
<organism evidence="24 25">
    <name type="scientific">Rhodocyclus tenuis</name>
    <name type="common">Rhodospirillum tenue</name>
    <dbReference type="NCBI Taxonomy" id="1066"/>
    <lineage>
        <taxon>Bacteria</taxon>
        <taxon>Pseudomonadati</taxon>
        <taxon>Pseudomonadota</taxon>
        <taxon>Betaproteobacteria</taxon>
        <taxon>Rhodocyclales</taxon>
        <taxon>Rhodocyclaceae</taxon>
        <taxon>Rhodocyclus</taxon>
    </lineage>
</organism>
<dbReference type="CDD" id="cd16922">
    <property type="entry name" value="HATPase_EvgS-ArcB-TorS-like"/>
    <property type="match status" value="1"/>
</dbReference>
<evidence type="ECO:0000256" key="6">
    <source>
        <dbReference type="ARBA" id="ARBA00022692"/>
    </source>
</evidence>
<keyword evidence="4" id="KW-1003">Cell membrane</keyword>
<evidence type="ECO:0000256" key="9">
    <source>
        <dbReference type="ARBA" id="ARBA00022989"/>
    </source>
</evidence>
<evidence type="ECO:0000259" key="19">
    <source>
        <dbReference type="PROSITE" id="PS50109"/>
    </source>
</evidence>
<dbReference type="EMBL" id="JACIGE010000002">
    <property type="protein sequence ID" value="MBB4246222.1"/>
    <property type="molecule type" value="Genomic_DNA"/>
</dbReference>
<dbReference type="Gene3D" id="3.30.450.20">
    <property type="entry name" value="PAS domain"/>
    <property type="match status" value="4"/>
</dbReference>
<feature type="chain" id="PRO_5032377513" description="Virulence sensor protein BvgS" evidence="18">
    <location>
        <begin position="30"/>
        <end position="1584"/>
    </location>
</feature>